<gene>
    <name evidence="1" type="ORF">B843_10940</name>
</gene>
<evidence type="ECO:0000313" key="1">
    <source>
        <dbReference type="EMBL" id="AHI23566.1"/>
    </source>
</evidence>
<dbReference type="PATRIC" id="fig|1224164.3.peg.2204"/>
<dbReference type="InterPro" id="IPR018763">
    <property type="entry name" value="DUF2334"/>
</dbReference>
<dbReference type="AlphaFoldDB" id="W5Y2U3"/>
<sequence>MPRLLASISSVFDQSLSSTRKLVDALDAEGIPVSLLIAPRVGAHWHLAKDKRTLVWLQAQQAAGRCLILNGFDVTAQGRRAEFARLKQHEANLRLAGATRQMHRLGFDFDIFAPPRWELSPGTLEASKSYGFRVVASRQGMYYMDSGELLSCRNVSIGEGYGAKKWWRNFVIRTAERQAQESELVRLSVSARQLGDEAVRADFLRAVEQAVARGAQPADYALLL</sequence>
<evidence type="ECO:0000313" key="2">
    <source>
        <dbReference type="Proteomes" id="UP000019222"/>
    </source>
</evidence>
<dbReference type="RefSeq" id="WP_025253558.1">
    <property type="nucleotide sequence ID" value="NZ_CP004353.1"/>
</dbReference>
<dbReference type="KEGG" id="cvt:B843_10940"/>
<protein>
    <recommendedName>
        <fullName evidence="3">Deacetylase</fullName>
    </recommendedName>
</protein>
<name>W5Y2U3_9CORY</name>
<reference evidence="1 2" key="1">
    <citation type="submission" date="2013-02" db="EMBL/GenBank/DDBJ databases">
        <title>The complete genome sequence of Corynebacterium vitaeruminis DSM 20294.</title>
        <authorList>
            <person name="Ruckert C."/>
            <person name="Albersmeier A."/>
            <person name="Kalinowski J."/>
        </authorList>
    </citation>
    <scope>NUCLEOTIDE SEQUENCE [LARGE SCALE GENOMIC DNA]</scope>
    <source>
        <strain evidence="2">ATCC 10234</strain>
    </source>
</reference>
<dbReference type="Gene3D" id="3.20.20.370">
    <property type="entry name" value="Glycoside hydrolase/deacetylase"/>
    <property type="match status" value="1"/>
</dbReference>
<dbReference type="EMBL" id="CP004353">
    <property type="protein sequence ID" value="AHI23566.1"/>
    <property type="molecule type" value="Genomic_DNA"/>
</dbReference>
<dbReference type="Proteomes" id="UP000019222">
    <property type="component" value="Chromosome"/>
</dbReference>
<organism evidence="1 2">
    <name type="scientific">Corynebacterium vitaeruminis DSM 20294</name>
    <dbReference type="NCBI Taxonomy" id="1224164"/>
    <lineage>
        <taxon>Bacteria</taxon>
        <taxon>Bacillati</taxon>
        <taxon>Actinomycetota</taxon>
        <taxon>Actinomycetes</taxon>
        <taxon>Mycobacteriales</taxon>
        <taxon>Corynebacteriaceae</taxon>
        <taxon>Corynebacterium</taxon>
    </lineage>
</organism>
<evidence type="ECO:0008006" key="3">
    <source>
        <dbReference type="Google" id="ProtNLM"/>
    </source>
</evidence>
<dbReference type="eggNOG" id="COG3233">
    <property type="taxonomic scope" value="Bacteria"/>
</dbReference>
<keyword evidence="2" id="KW-1185">Reference proteome</keyword>
<dbReference type="HOGENOM" id="CLU_086960_0_0_11"/>
<proteinExistence type="predicted"/>
<accession>W5Y2U3</accession>
<dbReference type="Pfam" id="PF10096">
    <property type="entry name" value="DUF2334"/>
    <property type="match status" value="1"/>
</dbReference>
<dbReference type="STRING" id="1224164.B843_10940"/>